<dbReference type="EMBL" id="BMPT01000009">
    <property type="protein sequence ID" value="GGM28176.1"/>
    <property type="molecule type" value="Genomic_DNA"/>
</dbReference>
<feature type="transmembrane region" description="Helical" evidence="2">
    <location>
        <begin position="6"/>
        <end position="25"/>
    </location>
</feature>
<keyword evidence="2" id="KW-0472">Membrane</keyword>
<name>A0A8H9GHT6_9MICO</name>
<organism evidence="3 4">
    <name type="scientific">Promicromonospora citrea</name>
    <dbReference type="NCBI Taxonomy" id="43677"/>
    <lineage>
        <taxon>Bacteria</taxon>
        <taxon>Bacillati</taxon>
        <taxon>Actinomycetota</taxon>
        <taxon>Actinomycetes</taxon>
        <taxon>Micrococcales</taxon>
        <taxon>Promicromonosporaceae</taxon>
        <taxon>Promicromonospora</taxon>
    </lineage>
</organism>
<dbReference type="Proteomes" id="UP000655589">
    <property type="component" value="Unassembled WGS sequence"/>
</dbReference>
<dbReference type="RefSeq" id="WP_171107200.1">
    <property type="nucleotide sequence ID" value="NZ_BMPT01000009.1"/>
</dbReference>
<proteinExistence type="predicted"/>
<evidence type="ECO:0000256" key="2">
    <source>
        <dbReference type="SAM" id="Phobius"/>
    </source>
</evidence>
<keyword evidence="2" id="KW-0812">Transmembrane</keyword>
<keyword evidence="2" id="KW-1133">Transmembrane helix</keyword>
<keyword evidence="4" id="KW-1185">Reference proteome</keyword>
<accession>A0A8H9GHT6</accession>
<evidence type="ECO:0000313" key="3">
    <source>
        <dbReference type="EMBL" id="GGM28176.1"/>
    </source>
</evidence>
<feature type="region of interest" description="Disordered" evidence="1">
    <location>
        <begin position="46"/>
        <end position="70"/>
    </location>
</feature>
<protein>
    <submittedName>
        <fullName evidence="3">Uncharacterized protein</fullName>
    </submittedName>
</protein>
<evidence type="ECO:0000313" key="4">
    <source>
        <dbReference type="Proteomes" id="UP000655589"/>
    </source>
</evidence>
<comment type="caution">
    <text evidence="3">The sequence shown here is derived from an EMBL/GenBank/DDBJ whole genome shotgun (WGS) entry which is preliminary data.</text>
</comment>
<feature type="compositionally biased region" description="Basic and acidic residues" evidence="1">
    <location>
        <begin position="46"/>
        <end position="58"/>
    </location>
</feature>
<evidence type="ECO:0000256" key="1">
    <source>
        <dbReference type="SAM" id="MobiDB-lite"/>
    </source>
</evidence>
<reference evidence="3" key="2">
    <citation type="submission" date="2020-09" db="EMBL/GenBank/DDBJ databases">
        <authorList>
            <person name="Sun Q."/>
            <person name="Ohkuma M."/>
        </authorList>
    </citation>
    <scope>NUCLEOTIDE SEQUENCE</scope>
    <source>
        <strain evidence="3">JCM 3051</strain>
    </source>
</reference>
<dbReference type="AlphaFoldDB" id="A0A8H9GHT6"/>
<sequence>MWFWVWALLIVGSLVGAFFLARSLWRSARGLLEELGEASQRFAESADRLQEAADRAREAASTQHPGPSLFDDVTIHYQRVNAQRAARTERKEARRARHVSTWQKWKQFNE</sequence>
<gene>
    <name evidence="3" type="ORF">GCM10010102_24930</name>
</gene>
<reference evidence="3" key="1">
    <citation type="journal article" date="2014" name="Int. J. Syst. Evol. Microbiol.">
        <title>Complete genome sequence of Corynebacterium casei LMG S-19264T (=DSM 44701T), isolated from a smear-ripened cheese.</title>
        <authorList>
            <consortium name="US DOE Joint Genome Institute (JGI-PGF)"/>
            <person name="Walter F."/>
            <person name="Albersmeier A."/>
            <person name="Kalinowski J."/>
            <person name="Ruckert C."/>
        </authorList>
    </citation>
    <scope>NUCLEOTIDE SEQUENCE</scope>
    <source>
        <strain evidence="3">JCM 3051</strain>
    </source>
</reference>